<organism evidence="2 3">
    <name type="scientific">Streptomyces lunalinharesii</name>
    <dbReference type="NCBI Taxonomy" id="333384"/>
    <lineage>
        <taxon>Bacteria</taxon>
        <taxon>Bacillati</taxon>
        <taxon>Actinomycetota</taxon>
        <taxon>Actinomycetes</taxon>
        <taxon>Kitasatosporales</taxon>
        <taxon>Streptomycetaceae</taxon>
        <taxon>Streptomyces</taxon>
    </lineage>
</organism>
<evidence type="ECO:0000313" key="3">
    <source>
        <dbReference type="Proteomes" id="UP001500994"/>
    </source>
</evidence>
<comment type="caution">
    <text evidence="2">The sequence shown here is derived from an EMBL/GenBank/DDBJ whole genome shotgun (WGS) entry which is preliminary data.</text>
</comment>
<gene>
    <name evidence="2" type="ORF">GCM10009864_77160</name>
</gene>
<evidence type="ECO:0000256" key="1">
    <source>
        <dbReference type="SAM" id="MobiDB-lite"/>
    </source>
</evidence>
<dbReference type="Proteomes" id="UP001500994">
    <property type="component" value="Unassembled WGS sequence"/>
</dbReference>
<name>A0ABP6FFB9_9ACTN</name>
<feature type="region of interest" description="Disordered" evidence="1">
    <location>
        <begin position="37"/>
        <end position="77"/>
    </location>
</feature>
<reference evidence="3" key="1">
    <citation type="journal article" date="2019" name="Int. J. Syst. Evol. Microbiol.">
        <title>The Global Catalogue of Microorganisms (GCM) 10K type strain sequencing project: providing services to taxonomists for standard genome sequencing and annotation.</title>
        <authorList>
            <consortium name="The Broad Institute Genomics Platform"/>
            <consortium name="The Broad Institute Genome Sequencing Center for Infectious Disease"/>
            <person name="Wu L."/>
            <person name="Ma J."/>
        </authorList>
    </citation>
    <scope>NUCLEOTIDE SEQUENCE [LARGE SCALE GENOMIC DNA]</scope>
    <source>
        <strain evidence="3">JCM 16374</strain>
    </source>
</reference>
<accession>A0ABP6FFB9</accession>
<dbReference type="EMBL" id="BAAARK010000055">
    <property type="protein sequence ID" value="GAA2691383.1"/>
    <property type="molecule type" value="Genomic_DNA"/>
</dbReference>
<sequence>MHELLPETDRAIAEAAARLVPRARAASGDAVYPLGAEAHPEAVPNGADASGGGSGLGAPSAHAPLTQTAPDEESEAE</sequence>
<evidence type="ECO:0000313" key="2">
    <source>
        <dbReference type="EMBL" id="GAA2691383.1"/>
    </source>
</evidence>
<protein>
    <submittedName>
        <fullName evidence="2">Uncharacterized protein</fullName>
    </submittedName>
</protein>
<keyword evidence="3" id="KW-1185">Reference proteome</keyword>
<proteinExistence type="predicted"/>